<dbReference type="OrthoDB" id="9805228at2"/>
<gene>
    <name evidence="3" type="ORF">CLV74_11397</name>
</gene>
<dbReference type="AlphaFoldDB" id="A0A2T0WHI4"/>
<dbReference type="CDD" id="cd08897">
    <property type="entry name" value="SRPBCC_CalC_Aha1-like_4"/>
    <property type="match status" value="1"/>
</dbReference>
<organism evidence="3 4">
    <name type="scientific">Donghicola tyrosinivorans</name>
    <dbReference type="NCBI Taxonomy" id="1652492"/>
    <lineage>
        <taxon>Bacteria</taxon>
        <taxon>Pseudomonadati</taxon>
        <taxon>Pseudomonadota</taxon>
        <taxon>Alphaproteobacteria</taxon>
        <taxon>Rhodobacterales</taxon>
        <taxon>Roseobacteraceae</taxon>
        <taxon>Donghicola</taxon>
    </lineage>
</organism>
<evidence type="ECO:0000313" key="3">
    <source>
        <dbReference type="EMBL" id="PRY86122.1"/>
    </source>
</evidence>
<dbReference type="EMBL" id="PVTQ01000013">
    <property type="protein sequence ID" value="PRY86122.1"/>
    <property type="molecule type" value="Genomic_DNA"/>
</dbReference>
<comment type="caution">
    <text evidence="3">The sequence shown here is derived from an EMBL/GenBank/DDBJ whole genome shotgun (WGS) entry which is preliminary data.</text>
</comment>
<dbReference type="RefSeq" id="WP_106267035.1">
    <property type="nucleotide sequence ID" value="NZ_PVTQ01000013.1"/>
</dbReference>
<feature type="domain" description="Activator of Hsp90 ATPase homologue 1/2-like C-terminal" evidence="2">
    <location>
        <begin position="13"/>
        <end position="136"/>
    </location>
</feature>
<reference evidence="3 4" key="1">
    <citation type="submission" date="2018-03" db="EMBL/GenBank/DDBJ databases">
        <title>Genomic Encyclopedia of Archaeal and Bacterial Type Strains, Phase II (KMG-II): from individual species to whole genera.</title>
        <authorList>
            <person name="Goeker M."/>
        </authorList>
    </citation>
    <scope>NUCLEOTIDE SEQUENCE [LARGE SCALE GENOMIC DNA]</scope>
    <source>
        <strain evidence="3 4">DSM 100212</strain>
    </source>
</reference>
<dbReference type="InterPro" id="IPR023393">
    <property type="entry name" value="START-like_dom_sf"/>
</dbReference>
<dbReference type="Gene3D" id="3.30.530.20">
    <property type="match status" value="1"/>
</dbReference>
<evidence type="ECO:0000313" key="4">
    <source>
        <dbReference type="Proteomes" id="UP000238392"/>
    </source>
</evidence>
<comment type="similarity">
    <text evidence="1">Belongs to the AHA1 family.</text>
</comment>
<accession>A0A2T0WHI4</accession>
<protein>
    <submittedName>
        <fullName evidence="3">Uncharacterized protein YndB with AHSA1/START domain</fullName>
    </submittedName>
</protein>
<dbReference type="Proteomes" id="UP000238392">
    <property type="component" value="Unassembled WGS sequence"/>
</dbReference>
<dbReference type="InterPro" id="IPR013538">
    <property type="entry name" value="ASHA1/2-like_C"/>
</dbReference>
<evidence type="ECO:0000259" key="2">
    <source>
        <dbReference type="Pfam" id="PF08327"/>
    </source>
</evidence>
<dbReference type="Pfam" id="PF08327">
    <property type="entry name" value="AHSA1"/>
    <property type="match status" value="1"/>
</dbReference>
<evidence type="ECO:0000256" key="1">
    <source>
        <dbReference type="ARBA" id="ARBA00006817"/>
    </source>
</evidence>
<sequence length="138" mass="15396">MTDQTITIEAMVAAPPARAWQAFTTPDDITKWNFASDDWCCPGAEVDLRVGGRYVARMEAKDGSFGFDFEGVYEDVDPQKAVTLLLGDGRRARTTFDPVDGGTRVQTTFDPENTNPLEMQRFGWQQILNNFKAHVEGS</sequence>
<dbReference type="SUPFAM" id="SSF55961">
    <property type="entry name" value="Bet v1-like"/>
    <property type="match status" value="1"/>
</dbReference>
<proteinExistence type="inferred from homology"/>
<name>A0A2T0WHI4_9RHOB</name>
<keyword evidence="4" id="KW-1185">Reference proteome</keyword>